<keyword evidence="3" id="KW-1185">Reference proteome</keyword>
<evidence type="ECO:0000256" key="1">
    <source>
        <dbReference type="SAM" id="MobiDB-lite"/>
    </source>
</evidence>
<gene>
    <name evidence="2" type="ORF">CYMTET_39143</name>
</gene>
<organism evidence="2 3">
    <name type="scientific">Cymbomonas tetramitiformis</name>
    <dbReference type="NCBI Taxonomy" id="36881"/>
    <lineage>
        <taxon>Eukaryota</taxon>
        <taxon>Viridiplantae</taxon>
        <taxon>Chlorophyta</taxon>
        <taxon>Pyramimonadophyceae</taxon>
        <taxon>Pyramimonadales</taxon>
        <taxon>Pyramimonadaceae</taxon>
        <taxon>Cymbomonas</taxon>
    </lineage>
</organism>
<comment type="caution">
    <text evidence="2">The sequence shown here is derived from an EMBL/GenBank/DDBJ whole genome shotgun (WGS) entry which is preliminary data.</text>
</comment>
<evidence type="ECO:0000313" key="3">
    <source>
        <dbReference type="Proteomes" id="UP001190700"/>
    </source>
</evidence>
<reference evidence="2 3" key="1">
    <citation type="journal article" date="2015" name="Genome Biol. Evol.">
        <title>Comparative Genomics of a Bacterivorous Green Alga Reveals Evolutionary Causalities and Consequences of Phago-Mixotrophic Mode of Nutrition.</title>
        <authorList>
            <person name="Burns J.A."/>
            <person name="Paasch A."/>
            <person name="Narechania A."/>
            <person name="Kim E."/>
        </authorList>
    </citation>
    <scope>NUCLEOTIDE SEQUENCE [LARGE SCALE GENOMIC DNA]</scope>
    <source>
        <strain evidence="2 3">PLY_AMNH</strain>
    </source>
</reference>
<protein>
    <submittedName>
        <fullName evidence="2">Uncharacterized protein</fullName>
    </submittedName>
</protein>
<evidence type="ECO:0000313" key="2">
    <source>
        <dbReference type="EMBL" id="KAK3251524.1"/>
    </source>
</evidence>
<accession>A0AAE0CC02</accession>
<dbReference type="AlphaFoldDB" id="A0AAE0CC02"/>
<dbReference type="Proteomes" id="UP001190700">
    <property type="component" value="Unassembled WGS sequence"/>
</dbReference>
<feature type="compositionally biased region" description="Low complexity" evidence="1">
    <location>
        <begin position="98"/>
        <end position="114"/>
    </location>
</feature>
<feature type="compositionally biased region" description="Pro residues" evidence="1">
    <location>
        <begin position="85"/>
        <end position="97"/>
    </location>
</feature>
<proteinExistence type="predicted"/>
<feature type="region of interest" description="Disordered" evidence="1">
    <location>
        <begin position="81"/>
        <end position="114"/>
    </location>
</feature>
<name>A0AAE0CC02_9CHLO</name>
<sequence>MGCGLTRGAQEKAVAAGLSDHHYKPAFERVCPEDNDVAVKKAHARAKEVEREIRAAGGYRHHHRKPTHPCKNPYIECPHAFDDWPSPPPPPPGPPAAPKQTQPSAAPAQVASTASARITPMPLASSRCVAVPEDPLNPHSNPWGVLICAPFLLTAAVAAAPSGPHHVGRASRAQ</sequence>
<dbReference type="EMBL" id="LGRX02026001">
    <property type="protein sequence ID" value="KAK3251524.1"/>
    <property type="molecule type" value="Genomic_DNA"/>
</dbReference>